<keyword evidence="1" id="KW-1133">Transmembrane helix</keyword>
<feature type="transmembrane region" description="Helical" evidence="1">
    <location>
        <begin position="190"/>
        <end position="213"/>
    </location>
</feature>
<dbReference type="SUPFAM" id="SSF81324">
    <property type="entry name" value="Voltage-gated potassium channels"/>
    <property type="match status" value="1"/>
</dbReference>
<dbReference type="HOGENOM" id="CLU_1259089_0_0_2"/>
<reference evidence="3" key="1">
    <citation type="journal article" date="2009" name="ISME J.">
        <title>The genome sequence of the psychrophilic archaeon, Methanococcoides burtonii: the role of genome evolution in cold adaptation.</title>
        <authorList>
            <person name="Allen M.A."/>
            <person name="Lauro F.M."/>
            <person name="Williams T.J."/>
            <person name="Burg D."/>
            <person name="Siddiqui K.S."/>
            <person name="De Francisci D."/>
            <person name="Chong K.W."/>
            <person name="Pilak O."/>
            <person name="Chew H.H."/>
            <person name="De Maere M.Z."/>
            <person name="Ting L."/>
            <person name="Katrib M."/>
            <person name="Ng C."/>
            <person name="Sowers K.R."/>
            <person name="Galperin M.Y."/>
            <person name="Anderson I.J."/>
            <person name="Ivanova N."/>
            <person name="Dalin E."/>
            <person name="Martinez M."/>
            <person name="Lapidus A."/>
            <person name="Hauser L."/>
            <person name="Land M."/>
            <person name="Thomas T."/>
            <person name="Cavicchioli R."/>
        </authorList>
    </citation>
    <scope>NUCLEOTIDE SEQUENCE [LARGE SCALE GENOMIC DNA]</scope>
    <source>
        <strain evidence="3">DSM 6242 / NBRC 107633 / OCM 468 / ACE-M</strain>
    </source>
</reference>
<dbReference type="EMBL" id="CP000300">
    <property type="protein sequence ID" value="ABE52064.1"/>
    <property type="molecule type" value="Genomic_DNA"/>
</dbReference>
<name>Q12WW2_METBU</name>
<protein>
    <submittedName>
        <fullName evidence="2">Uncharacterized protein</fullName>
    </submittedName>
</protein>
<dbReference type="AlphaFoldDB" id="Q12WW2"/>
<dbReference type="KEGG" id="mbu:Mbur_1139"/>
<dbReference type="RefSeq" id="WP_011499211.1">
    <property type="nucleotide sequence ID" value="NC_007955.1"/>
</dbReference>
<keyword evidence="1" id="KW-0812">Transmembrane</keyword>
<feature type="transmembrane region" description="Helical" evidence="1">
    <location>
        <begin position="144"/>
        <end position="170"/>
    </location>
</feature>
<accession>Q12WW2</accession>
<gene>
    <name evidence="2" type="ordered locus">Mbur_1139</name>
</gene>
<sequence>MHYTYFSEGATIRKENLKDERILQQDEDSYRDFLEYSKESGIKGRDWKPEESLNDRFTDAEDIFRYLSGFWLTKGYMQDSNWAYVQAKRIERERLKNELEIKKKNSNYISYYTKFKISFQIFLSYLADILCKYGESLTRITRTLFATFLLFAIIYYFALSLTSIYQALWISFQRMVTINPEELTNVPNRIQFISLLQTIISILLIGLLGFILGNKIRHQ</sequence>
<organism evidence="2 3">
    <name type="scientific">Methanococcoides burtonii (strain DSM 6242 / NBRC 107633 / OCM 468 / ACE-M)</name>
    <dbReference type="NCBI Taxonomy" id="259564"/>
    <lineage>
        <taxon>Archaea</taxon>
        <taxon>Methanobacteriati</taxon>
        <taxon>Methanobacteriota</taxon>
        <taxon>Stenosarchaea group</taxon>
        <taxon>Methanomicrobia</taxon>
        <taxon>Methanosarcinales</taxon>
        <taxon>Methanosarcinaceae</taxon>
        <taxon>Methanococcoides</taxon>
    </lineage>
</organism>
<dbReference type="GeneID" id="69064725"/>
<evidence type="ECO:0000313" key="2">
    <source>
        <dbReference type="EMBL" id="ABE52064.1"/>
    </source>
</evidence>
<keyword evidence="3" id="KW-1185">Reference proteome</keyword>
<proteinExistence type="predicted"/>
<evidence type="ECO:0000313" key="3">
    <source>
        <dbReference type="Proteomes" id="UP000001979"/>
    </source>
</evidence>
<evidence type="ECO:0000256" key="1">
    <source>
        <dbReference type="SAM" id="Phobius"/>
    </source>
</evidence>
<dbReference type="Proteomes" id="UP000001979">
    <property type="component" value="Chromosome"/>
</dbReference>
<keyword evidence="1" id="KW-0472">Membrane</keyword>